<name>A0ABP5ELR1_9ACTN</name>
<keyword evidence="2" id="KW-1185">Reference proteome</keyword>
<gene>
    <name evidence="1" type="ORF">GCM10009838_76130</name>
</gene>
<organism evidence="1 2">
    <name type="scientific">Catenulispora subtropica</name>
    <dbReference type="NCBI Taxonomy" id="450798"/>
    <lineage>
        <taxon>Bacteria</taxon>
        <taxon>Bacillati</taxon>
        <taxon>Actinomycetota</taxon>
        <taxon>Actinomycetes</taxon>
        <taxon>Catenulisporales</taxon>
        <taxon>Catenulisporaceae</taxon>
        <taxon>Catenulispora</taxon>
    </lineage>
</organism>
<dbReference type="RefSeq" id="WP_344662058.1">
    <property type="nucleotide sequence ID" value="NZ_BAAAQM010000065.1"/>
</dbReference>
<evidence type="ECO:0000313" key="2">
    <source>
        <dbReference type="Proteomes" id="UP001499854"/>
    </source>
</evidence>
<proteinExistence type="predicted"/>
<accession>A0ABP5ELR1</accession>
<dbReference type="Proteomes" id="UP001499854">
    <property type="component" value="Unassembled WGS sequence"/>
</dbReference>
<sequence length="88" mass="9759">MIKHVPRRLGVEVAVSSGPLTPGLEAVREGMDLSLSQWPDGKMFHDPPAFAVALDETVCDLTEVEVYRERGQWGSRLVPRRSDLGVFP</sequence>
<comment type="caution">
    <text evidence="1">The sequence shown here is derived from an EMBL/GenBank/DDBJ whole genome shotgun (WGS) entry which is preliminary data.</text>
</comment>
<reference evidence="2" key="1">
    <citation type="journal article" date="2019" name="Int. J. Syst. Evol. Microbiol.">
        <title>The Global Catalogue of Microorganisms (GCM) 10K type strain sequencing project: providing services to taxonomists for standard genome sequencing and annotation.</title>
        <authorList>
            <consortium name="The Broad Institute Genomics Platform"/>
            <consortium name="The Broad Institute Genome Sequencing Center for Infectious Disease"/>
            <person name="Wu L."/>
            <person name="Ma J."/>
        </authorList>
    </citation>
    <scope>NUCLEOTIDE SEQUENCE [LARGE SCALE GENOMIC DNA]</scope>
    <source>
        <strain evidence="2">JCM 16013</strain>
    </source>
</reference>
<dbReference type="EMBL" id="BAAAQM010000065">
    <property type="protein sequence ID" value="GAA1999487.1"/>
    <property type="molecule type" value="Genomic_DNA"/>
</dbReference>
<protein>
    <submittedName>
        <fullName evidence="1">Uncharacterized protein</fullName>
    </submittedName>
</protein>
<evidence type="ECO:0000313" key="1">
    <source>
        <dbReference type="EMBL" id="GAA1999487.1"/>
    </source>
</evidence>